<dbReference type="Gene3D" id="3.40.1080.10">
    <property type="entry name" value="Glutaconate Coenzyme A-transferase"/>
    <property type="match status" value="2"/>
</dbReference>
<comment type="function">
    <text evidence="3">CoA transferase having broad substrate specificity for short-chain acyl-CoA thioesters with the activity decreasing when the length of the carboxylic acid chain exceeds four carbons.</text>
</comment>
<dbReference type="PIRSF" id="PIRSF000858">
    <property type="entry name" value="SCOT-t"/>
    <property type="match status" value="1"/>
</dbReference>
<dbReference type="SUPFAM" id="SSF100950">
    <property type="entry name" value="NagB/RpiA/CoA transferase-like"/>
    <property type="match status" value="2"/>
</dbReference>
<dbReference type="OrthoDB" id="9805230at2"/>
<protein>
    <recommendedName>
        <fullName evidence="3">Acetate CoA-transferase YdiF</fullName>
        <ecNumber evidence="3">2.8.3.8</ecNumber>
    </recommendedName>
</protein>
<dbReference type="GO" id="GO:0046952">
    <property type="term" value="P:ketone body catabolic process"/>
    <property type="evidence" value="ECO:0007669"/>
    <property type="project" value="InterPro"/>
</dbReference>
<dbReference type="RefSeq" id="WP_079600955.1">
    <property type="nucleotide sequence ID" value="NZ_LT670817.1"/>
</dbReference>
<accession>A0A1M5KIX3</accession>
<dbReference type="GO" id="GO:0008775">
    <property type="term" value="F:acetate CoA-transferase activity"/>
    <property type="evidence" value="ECO:0007669"/>
    <property type="project" value="UniProtKB-EC"/>
</dbReference>
<feature type="active site" description="5-glutamyl coenzyme A thioester intermediate" evidence="4">
    <location>
        <position position="322"/>
    </location>
</feature>
<sequence>MAPRVVTADQAAELVATGDTLLIGGSGAGHSVPDTLIAAIAKRFLAEGAPRNLTTVHPVGLGDRANRGIGHLAHPGLLKRVVCGTLVDSPPVERMAAANAIEAYTLPQGCLSQLTREMAAGRPGLTTHVGLHTFVDPRLGGGRQSEKATEDLVELTTVGGKEYLFFKSFHVDVALVRGTSADEDGNITMEHEAVFGEMISMAQAARRAGGIVIAQVKRMALRGTLPPKQVKIPGMLVDLIVVDPGQTQTFFTAHDPAYAGEIKVPLGNIAALPFSVRKVVARRAALELYSGAICNLGSGISTGIASLAAEENAIDDVVLTNEQGLIGGVPATGNEPGAGRNYQAMVDQPYQFDFYDGGGLDLAFLSFAEVDEACNVNVSRFGDKIVGPGGFINISQNAKTMIFSGTFTAGGLDITWTDGRTRIGREGAEKKFVGKVQQVTYSGALAAQNGQRAFYITERAVFRRNEAGRLELIEIAPGIDLERDIFAQMQFRPDVSPALKEMDSRIFRPEAMGLAAIIAAKERPIRSQRLNRFLTKAVS</sequence>
<evidence type="ECO:0000256" key="1">
    <source>
        <dbReference type="ARBA" id="ARBA00007154"/>
    </source>
</evidence>
<dbReference type="EC" id="2.8.3.8" evidence="3"/>
<comment type="catalytic activity">
    <reaction evidence="3">
        <text>an acyl-CoA + acetate = a carboxylate + acetyl-CoA</text>
        <dbReference type="Rhea" id="RHEA:13381"/>
        <dbReference type="ChEBI" id="CHEBI:29067"/>
        <dbReference type="ChEBI" id="CHEBI:30089"/>
        <dbReference type="ChEBI" id="CHEBI:57288"/>
        <dbReference type="ChEBI" id="CHEBI:58342"/>
        <dbReference type="EC" id="2.8.3.8"/>
    </reaction>
</comment>
<comment type="similarity">
    <text evidence="1 3">Belongs to the 3-oxoacid CoA-transferase family.</text>
</comment>
<evidence type="ECO:0000313" key="6">
    <source>
        <dbReference type="Proteomes" id="UP000189796"/>
    </source>
</evidence>
<name>A0A1M5KIX3_9BRAD</name>
<dbReference type="PANTHER" id="PTHR43293">
    <property type="entry name" value="ACETATE COA-TRANSFERASE YDIF"/>
    <property type="match status" value="1"/>
</dbReference>
<dbReference type="InterPro" id="IPR014388">
    <property type="entry name" value="3-oxoacid_CoA-transferase"/>
</dbReference>
<dbReference type="EMBL" id="LT670817">
    <property type="protein sequence ID" value="SHG52711.1"/>
    <property type="molecule type" value="Genomic_DNA"/>
</dbReference>
<reference evidence="5 6" key="1">
    <citation type="submission" date="2016-11" db="EMBL/GenBank/DDBJ databases">
        <authorList>
            <person name="Jaros S."/>
            <person name="Januszkiewicz K."/>
            <person name="Wedrychowicz H."/>
        </authorList>
    </citation>
    <scope>NUCLEOTIDE SEQUENCE [LARGE SCALE GENOMIC DNA]</scope>
    <source>
        <strain evidence="5 6">GAS138</strain>
    </source>
</reference>
<dbReference type="SMART" id="SM00882">
    <property type="entry name" value="CoA_trans"/>
    <property type="match status" value="1"/>
</dbReference>
<keyword evidence="2 3" id="KW-0808">Transferase</keyword>
<evidence type="ECO:0000313" key="5">
    <source>
        <dbReference type="EMBL" id="SHG52711.1"/>
    </source>
</evidence>
<evidence type="ECO:0000256" key="4">
    <source>
        <dbReference type="PIRSR" id="PIRSR000858-1"/>
    </source>
</evidence>
<dbReference type="AlphaFoldDB" id="A0A1M5KIX3"/>
<evidence type="ECO:0000256" key="3">
    <source>
        <dbReference type="PIRNR" id="PIRNR000858"/>
    </source>
</evidence>
<dbReference type="Pfam" id="PF01144">
    <property type="entry name" value="CoA_trans"/>
    <property type="match status" value="1"/>
</dbReference>
<dbReference type="PANTHER" id="PTHR43293:SF1">
    <property type="entry name" value="ACETATE COA-TRANSFERASE YDIF"/>
    <property type="match status" value="1"/>
</dbReference>
<evidence type="ECO:0000256" key="2">
    <source>
        <dbReference type="ARBA" id="ARBA00022679"/>
    </source>
</evidence>
<dbReference type="InterPro" id="IPR004165">
    <property type="entry name" value="CoA_trans_fam_I"/>
</dbReference>
<gene>
    <name evidence="5" type="ORF">SAMN05443248_1850</name>
</gene>
<dbReference type="InterPro" id="IPR037171">
    <property type="entry name" value="NagB/RpiA_transferase-like"/>
</dbReference>
<proteinExistence type="inferred from homology"/>
<organism evidence="5 6">
    <name type="scientific">Bradyrhizobium erythrophlei</name>
    <dbReference type="NCBI Taxonomy" id="1437360"/>
    <lineage>
        <taxon>Bacteria</taxon>
        <taxon>Pseudomonadati</taxon>
        <taxon>Pseudomonadota</taxon>
        <taxon>Alphaproteobacteria</taxon>
        <taxon>Hyphomicrobiales</taxon>
        <taxon>Nitrobacteraceae</taxon>
        <taxon>Bradyrhizobium</taxon>
    </lineage>
</organism>
<dbReference type="Proteomes" id="UP000189796">
    <property type="component" value="Chromosome I"/>
</dbReference>